<keyword evidence="2" id="KW-1185">Reference proteome</keyword>
<protein>
    <submittedName>
        <fullName evidence="1">Uncharacterized protein</fullName>
    </submittedName>
</protein>
<name>A0A484B2K3_DRONA</name>
<dbReference type="AlphaFoldDB" id="A0A484B2K3"/>
<reference evidence="1 2" key="1">
    <citation type="journal article" date="2019" name="J. Hered.">
        <title>An Improved Genome Assembly for Drosophila navojoa, the Basal Species in the mojavensis Cluster.</title>
        <authorList>
            <person name="Vanderlinde T."/>
            <person name="Dupim E.G."/>
            <person name="Nazario-Yepiz N.O."/>
            <person name="Carvalho A.B."/>
        </authorList>
    </citation>
    <scope>NUCLEOTIDE SEQUENCE [LARGE SCALE GENOMIC DNA]</scope>
    <source>
        <strain evidence="1">Navoj_Jal97</strain>
        <tissue evidence="1">Whole organism</tissue>
    </source>
</reference>
<organism evidence="1 2">
    <name type="scientific">Drosophila navojoa</name>
    <name type="common">Fruit fly</name>
    <dbReference type="NCBI Taxonomy" id="7232"/>
    <lineage>
        <taxon>Eukaryota</taxon>
        <taxon>Metazoa</taxon>
        <taxon>Ecdysozoa</taxon>
        <taxon>Arthropoda</taxon>
        <taxon>Hexapoda</taxon>
        <taxon>Insecta</taxon>
        <taxon>Pterygota</taxon>
        <taxon>Neoptera</taxon>
        <taxon>Endopterygota</taxon>
        <taxon>Diptera</taxon>
        <taxon>Brachycera</taxon>
        <taxon>Muscomorpha</taxon>
        <taxon>Ephydroidea</taxon>
        <taxon>Drosophilidae</taxon>
        <taxon>Drosophila</taxon>
    </lineage>
</organism>
<gene>
    <name evidence="1" type="ORF">AWZ03_010568</name>
</gene>
<evidence type="ECO:0000313" key="1">
    <source>
        <dbReference type="EMBL" id="TDG43046.1"/>
    </source>
</evidence>
<comment type="caution">
    <text evidence="1">The sequence shown here is derived from an EMBL/GenBank/DDBJ whole genome shotgun (WGS) entry which is preliminary data.</text>
</comment>
<dbReference type="EMBL" id="LSRL02000182">
    <property type="protein sequence ID" value="TDG43046.1"/>
    <property type="molecule type" value="Genomic_DNA"/>
</dbReference>
<evidence type="ECO:0000313" key="2">
    <source>
        <dbReference type="Proteomes" id="UP000295192"/>
    </source>
</evidence>
<dbReference type="Proteomes" id="UP000295192">
    <property type="component" value="Unassembled WGS sequence"/>
</dbReference>
<accession>A0A484B2K3</accession>
<proteinExistence type="predicted"/>
<sequence>MNVPNMSFSNMLLAGYNFNNNNSDRWQHERRTVNFRAGNMSFSNMLLVGYSYDSKREVKIPVRSTSIAYMSFSSMLDAYNCDRKKSAVQMSAGKMSFGNIAHQNVANIRFVNMSVVYMSFGNTQAGYKLN</sequence>